<evidence type="ECO:0000259" key="1">
    <source>
        <dbReference type="Pfam" id="PF13349"/>
    </source>
</evidence>
<accession>A0A323VCF1</accession>
<dbReference type="RefSeq" id="WP_110551310.1">
    <property type="nucleotide sequence ID" value="NZ_JACIBU010000001.1"/>
</dbReference>
<sequence>MTLSSGAGDVRVSGARAGQVAVDTGAGDVSVSATEPVGELTVRTDAGEVLVELPADGSAYAVRAGTDAGDVSIGVPEDPSSPRVVDLESDAGDITVRTAG</sequence>
<dbReference type="EMBL" id="QKNV01000035">
    <property type="protein sequence ID" value="PZA22369.1"/>
    <property type="molecule type" value="Genomic_DNA"/>
</dbReference>
<name>A0A323VCF1_9ACTN</name>
<protein>
    <recommendedName>
        <fullName evidence="1">DUF4097 domain-containing protein</fullName>
    </recommendedName>
</protein>
<organism evidence="2 3">
    <name type="scientific">Modestobacter versicolor</name>
    <dbReference type="NCBI Taxonomy" id="429133"/>
    <lineage>
        <taxon>Bacteria</taxon>
        <taxon>Bacillati</taxon>
        <taxon>Actinomycetota</taxon>
        <taxon>Actinomycetes</taxon>
        <taxon>Geodermatophilales</taxon>
        <taxon>Geodermatophilaceae</taxon>
        <taxon>Modestobacter</taxon>
    </lineage>
</organism>
<keyword evidence="3" id="KW-1185">Reference proteome</keyword>
<dbReference type="OrthoDB" id="5243271at2"/>
<dbReference type="Pfam" id="PF13349">
    <property type="entry name" value="DUF4097"/>
    <property type="match status" value="1"/>
</dbReference>
<dbReference type="InterPro" id="IPR025164">
    <property type="entry name" value="Toastrack_DUF4097"/>
</dbReference>
<dbReference type="AlphaFoldDB" id="A0A323VCF1"/>
<gene>
    <name evidence="2" type="ORF">DMO24_05365</name>
</gene>
<comment type="caution">
    <text evidence="2">The sequence shown here is derived from an EMBL/GenBank/DDBJ whole genome shotgun (WGS) entry which is preliminary data.</text>
</comment>
<evidence type="ECO:0000313" key="3">
    <source>
        <dbReference type="Proteomes" id="UP000247602"/>
    </source>
</evidence>
<reference evidence="2 3" key="1">
    <citation type="submission" date="2018-06" db="EMBL/GenBank/DDBJ databases">
        <title>Draft genome sequence of Modestobacter versicolor CP153-2.</title>
        <authorList>
            <person name="Gundlapally S.R."/>
        </authorList>
    </citation>
    <scope>NUCLEOTIDE SEQUENCE [LARGE SCALE GENOMIC DNA]</scope>
    <source>
        <strain evidence="2 3">CP153-2</strain>
    </source>
</reference>
<proteinExistence type="predicted"/>
<feature type="domain" description="DUF4097" evidence="1">
    <location>
        <begin position="2"/>
        <end position="96"/>
    </location>
</feature>
<dbReference type="Proteomes" id="UP000247602">
    <property type="component" value="Unassembled WGS sequence"/>
</dbReference>
<evidence type="ECO:0000313" key="2">
    <source>
        <dbReference type="EMBL" id="PZA22369.1"/>
    </source>
</evidence>